<feature type="region of interest" description="Disordered" evidence="2">
    <location>
        <begin position="342"/>
        <end position="453"/>
    </location>
</feature>
<dbReference type="PROSITE" id="PS50190">
    <property type="entry name" value="SEC7"/>
    <property type="match status" value="1"/>
</dbReference>
<sequence length="1349" mass="149644">MAHTEVISGGGGGGNENNNDIIVSVLTHPLEDSQLVSQENGGSKSEPQESLHLVLNEATVMSSQDDIDTSEGTANSIHEPTPTNNKGDSSTLMDQQQQSTPPEFLTPPKRKTTNLSTQAPTTPQEYIQTFHHNSSSHSHAGSRNSSLMEYFLEAPSPANSEASTVRYPEIARKLFNEEFVSIQPEEYTQFIAANDEESSIIRMHYMDLFKWNSNLLKSTRTLCSKLYLKGESQEIDRILSSFTKSYLKQHPKNVFQTQDFEKIYIVIYSLILLNTTLHNSEVTKKSKISQADYIRNTFSTFLQQNSKSSKPLDLKQRIMIEGELSKYYESLAKNELHLKRESKRNKQFRNSMISSHSSSHEYRSSNGAGSSSGTTSTSTTKNKPHPPLPASPTTRMTPASTRKAHNQQQQLQLQMLDTPDGTHQHVIPGTFPDPPKESWNASPNNDSSETIGNTNSHEIEKVSLNGNGGSDSTTVPEELDDQLEQQYQDDGPLHSSNAIPPNLISRQMSASSAWSSESGPRRPSLQMNRCASNQSQVSHMTSVSHKPRNKRVGFTRALISDQNSLYRNGNGSRVSTAASSIRTARACLVDNRSQQNNININEIILNSGNGHHRRRSSQSSNHGTHGNSQPNGVVSTATHSVQGVLNKRVSRASIVSNESLVSYNDDTLSMISLDTADINLGNQFEPEQNIEEFNVDDYQDYYDLTLELQGAPYLKEGLMKLKVINNDHDDNSSLGDGLSSSVELTNGSVSSSASSGRFFSFFKKSGAKSGEINASSENLGLLPTKFTEQFVVVSKGQLSLYSFDPKIIKKYQKNLKKIKKKVQSNHQSRLGGRKLLDNFILDEDVNMADEENIADNSTGAVGDGNWLKNAANIGVYNLCSTFSQVEKLENTQGADSNMVLWSLTFPKVSKKKPKKFLFEAGTREIALEFVNTCNFWASKITAIPTLEESVSSIEYGWNDLDRLIQTREQFKRIKTIEKWEPTIKGVYLSNYVVSGQSPDIKGDHFGMMKQFVKTLRYYNHLKKLYHDFAILRERFNDNFPIKKYSCSNYTKIINNYNAKIVEYRNELKKYKHYLIILGFGLQLRFDLEEEDRLQELDQTLNSEGYEGSDNKSVAKAANNNSPTLVAEDEDDLTKLVKKEIHQLFSSLKDLDKKIPSYESSKSLQNIVELTKLKVPPPENLDIQPTNEDDVPFHLVKSPKTFAFSEFQDIESPVSQLLKSGGASPVEPASAGGGDAGTAGIAGGDSNTPAKTITHSFSTNTIQEEEEPEDDEMNNTTMMNTTSQSNASKGIASTVLVVEAHEAFGDSATNLEVVASPETKIEKVSEIVKAKVSPTVHIVNVGTSAPVSSN</sequence>
<protein>
    <submittedName>
        <fullName evidence="4">Arf guanine nucleotide exchange factor yel1</fullName>
    </submittedName>
</protein>
<dbReference type="RefSeq" id="XP_043050504.1">
    <property type="nucleotide sequence ID" value="XM_043194753.1"/>
</dbReference>
<dbReference type="GO" id="GO:0005085">
    <property type="term" value="F:guanyl-nucleotide exchange factor activity"/>
    <property type="evidence" value="ECO:0007669"/>
    <property type="project" value="InterPro"/>
</dbReference>
<evidence type="ECO:0000256" key="2">
    <source>
        <dbReference type="SAM" id="MobiDB-lite"/>
    </source>
</evidence>
<dbReference type="EMBL" id="JAHMUF010000005">
    <property type="protein sequence ID" value="KAG7194957.1"/>
    <property type="molecule type" value="Genomic_DNA"/>
</dbReference>
<feature type="compositionally biased region" description="Polar residues" evidence="2">
    <location>
        <begin position="63"/>
        <end position="101"/>
    </location>
</feature>
<dbReference type="InterPro" id="IPR000904">
    <property type="entry name" value="Sec7_dom"/>
</dbReference>
<feature type="compositionally biased region" description="Acidic residues" evidence="2">
    <location>
        <begin position="1262"/>
        <end position="1272"/>
    </location>
</feature>
<feature type="region of interest" description="Disordered" evidence="2">
    <location>
        <begin position="607"/>
        <end position="634"/>
    </location>
</feature>
<dbReference type="InterPro" id="IPR035999">
    <property type="entry name" value="Sec7_dom_sf"/>
</dbReference>
<dbReference type="GeneID" id="66117441"/>
<dbReference type="SMART" id="SM00222">
    <property type="entry name" value="Sec7"/>
    <property type="match status" value="1"/>
</dbReference>
<evidence type="ECO:0000259" key="3">
    <source>
        <dbReference type="PROSITE" id="PS50190"/>
    </source>
</evidence>
<reference evidence="4" key="1">
    <citation type="submission" date="2021-03" db="EMBL/GenBank/DDBJ databases">
        <authorList>
            <person name="Palmer J.M."/>
        </authorList>
    </citation>
    <scope>NUCLEOTIDE SEQUENCE</scope>
    <source>
        <strain evidence="4">ARV_011</strain>
    </source>
</reference>
<feature type="compositionally biased region" description="Polar residues" evidence="2">
    <location>
        <begin position="1244"/>
        <end position="1261"/>
    </location>
</feature>
<feature type="compositionally biased region" description="Low complexity" evidence="2">
    <location>
        <begin position="509"/>
        <end position="518"/>
    </location>
</feature>
<keyword evidence="1" id="KW-0175">Coiled coil</keyword>
<feature type="compositionally biased region" description="Low complexity" evidence="2">
    <location>
        <begin position="364"/>
        <end position="380"/>
    </location>
</feature>
<feature type="compositionally biased region" description="Low complexity" evidence="2">
    <location>
        <begin position="1110"/>
        <end position="1121"/>
    </location>
</feature>
<accession>A0A9P8AKB0</accession>
<feature type="region of interest" description="Disordered" evidence="2">
    <location>
        <begin position="63"/>
        <end position="119"/>
    </location>
</feature>
<evidence type="ECO:0000256" key="1">
    <source>
        <dbReference type="SAM" id="Coils"/>
    </source>
</evidence>
<gene>
    <name evidence="4" type="primary">YEL1</name>
    <name evidence="4" type="ORF">KQ657_004067</name>
</gene>
<dbReference type="Pfam" id="PF01369">
    <property type="entry name" value="Sec7"/>
    <property type="match status" value="1"/>
</dbReference>
<dbReference type="PANTHER" id="PTHR10663">
    <property type="entry name" value="GUANYL-NUCLEOTIDE EXCHANGE FACTOR"/>
    <property type="match status" value="1"/>
</dbReference>
<feature type="compositionally biased region" description="Polar residues" evidence="2">
    <location>
        <begin position="391"/>
        <end position="400"/>
    </location>
</feature>
<keyword evidence="5" id="KW-1185">Reference proteome</keyword>
<feature type="region of interest" description="Disordered" evidence="2">
    <location>
        <begin position="1100"/>
        <end position="1124"/>
    </location>
</feature>
<feature type="compositionally biased region" description="Polar residues" evidence="2">
    <location>
        <begin position="525"/>
        <end position="544"/>
    </location>
</feature>
<evidence type="ECO:0000313" key="5">
    <source>
        <dbReference type="Proteomes" id="UP000790833"/>
    </source>
</evidence>
<feature type="compositionally biased region" description="Gly residues" evidence="2">
    <location>
        <begin position="1230"/>
        <end position="1242"/>
    </location>
</feature>
<dbReference type="Gene3D" id="1.10.1000.11">
    <property type="entry name" value="Arf Nucleotide-binding Site Opener,domain 2"/>
    <property type="match status" value="1"/>
</dbReference>
<dbReference type="GO" id="GO:0032012">
    <property type="term" value="P:regulation of ARF protein signal transduction"/>
    <property type="evidence" value="ECO:0007669"/>
    <property type="project" value="InterPro"/>
</dbReference>
<feature type="coiled-coil region" evidence="1">
    <location>
        <begin position="1046"/>
        <end position="1073"/>
    </location>
</feature>
<name>A0A9P8AKB0_9ASCO</name>
<dbReference type="PANTHER" id="PTHR10663:SF405">
    <property type="entry name" value="ARF GUANINE NUCLEOTIDE EXCHANGE FACTOR SYT1"/>
    <property type="match status" value="1"/>
</dbReference>
<dbReference type="SUPFAM" id="SSF48425">
    <property type="entry name" value="Sec7 domain"/>
    <property type="match status" value="1"/>
</dbReference>
<evidence type="ECO:0000313" key="4">
    <source>
        <dbReference type="EMBL" id="KAG7194957.1"/>
    </source>
</evidence>
<organism evidence="4 5">
    <name type="scientific">Scheffersomyces spartinae</name>
    <dbReference type="NCBI Taxonomy" id="45513"/>
    <lineage>
        <taxon>Eukaryota</taxon>
        <taxon>Fungi</taxon>
        <taxon>Dikarya</taxon>
        <taxon>Ascomycota</taxon>
        <taxon>Saccharomycotina</taxon>
        <taxon>Pichiomycetes</taxon>
        <taxon>Debaryomycetaceae</taxon>
        <taxon>Scheffersomyces</taxon>
    </lineage>
</organism>
<feature type="region of interest" description="Disordered" evidence="2">
    <location>
        <begin position="507"/>
        <end position="547"/>
    </location>
</feature>
<feature type="region of interest" description="Disordered" evidence="2">
    <location>
        <begin position="1"/>
        <end position="20"/>
    </location>
</feature>
<dbReference type="OrthoDB" id="2157641at2759"/>
<feature type="compositionally biased region" description="Polar residues" evidence="2">
    <location>
        <begin position="624"/>
        <end position="634"/>
    </location>
</feature>
<proteinExistence type="predicted"/>
<feature type="compositionally biased region" description="Polar residues" evidence="2">
    <location>
        <begin position="439"/>
        <end position="453"/>
    </location>
</feature>
<feature type="region of interest" description="Disordered" evidence="2">
    <location>
        <begin position="1217"/>
        <end position="1286"/>
    </location>
</feature>
<feature type="domain" description="SEC7" evidence="3">
    <location>
        <begin position="123"/>
        <end position="334"/>
    </location>
</feature>
<comment type="caution">
    <text evidence="4">The sequence shown here is derived from an EMBL/GenBank/DDBJ whole genome shotgun (WGS) entry which is preliminary data.</text>
</comment>
<dbReference type="InterPro" id="IPR023394">
    <property type="entry name" value="Sec7_C_sf"/>
</dbReference>
<dbReference type="Proteomes" id="UP000790833">
    <property type="component" value="Unassembled WGS sequence"/>
</dbReference>